<proteinExistence type="predicted"/>
<dbReference type="EMBL" id="CP119311">
    <property type="protein sequence ID" value="WEK35375.1"/>
    <property type="molecule type" value="Genomic_DNA"/>
</dbReference>
<dbReference type="SUPFAM" id="SSF109854">
    <property type="entry name" value="DinB/YfiT-like putative metalloenzymes"/>
    <property type="match status" value="1"/>
</dbReference>
<dbReference type="Proteomes" id="UP001220610">
    <property type="component" value="Chromosome"/>
</dbReference>
<sequence length="180" mass="20367">MITPTLIQLFDQGLDKLAAEINQYPDDASLWTLQEGISNTGGNLCLHLTGSLQHFLGAVLNDSGYVRNRDAEFSLKNITRKKLLDEVEAARIAVKDTLEQLSKKQLEKEYPIQVYGEPMTTQFFMFQLINHFHYHLGQINYHRRLLGKATAPAEGAENGEGEKVELVAKVERTRPERVAK</sequence>
<reference evidence="1" key="1">
    <citation type="submission" date="2023-03" db="EMBL/GenBank/DDBJ databases">
        <title>Andean soil-derived lignocellulolytic bacterial consortium as a source of novel taxa and putative plastic-active enzymes.</title>
        <authorList>
            <person name="Diaz-Garcia L."/>
            <person name="Chuvochina M."/>
            <person name="Feuerriegel G."/>
            <person name="Bunk B."/>
            <person name="Sproer C."/>
            <person name="Streit W.R."/>
            <person name="Rodriguez L.M."/>
            <person name="Overmann J."/>
            <person name="Jimenez D.J."/>
        </authorList>
    </citation>
    <scope>NUCLEOTIDE SEQUENCE</scope>
    <source>
        <strain evidence="1">MAG 7</strain>
    </source>
</reference>
<gene>
    <name evidence="1" type="ORF">P0Y53_23025</name>
</gene>
<dbReference type="Pfam" id="PF07609">
    <property type="entry name" value="DUF1572"/>
    <property type="match status" value="1"/>
</dbReference>
<evidence type="ECO:0000313" key="1">
    <source>
        <dbReference type="EMBL" id="WEK35375.1"/>
    </source>
</evidence>
<evidence type="ECO:0000313" key="2">
    <source>
        <dbReference type="Proteomes" id="UP001220610"/>
    </source>
</evidence>
<accession>A0AAJ6BF89</accession>
<dbReference type="AlphaFoldDB" id="A0AAJ6BF89"/>
<protein>
    <submittedName>
        <fullName evidence="1">DinB family protein</fullName>
    </submittedName>
</protein>
<organism evidence="1 2">
    <name type="scientific">Candidatus Pseudobacter hemicellulosilyticus</name>
    <dbReference type="NCBI Taxonomy" id="3121375"/>
    <lineage>
        <taxon>Bacteria</taxon>
        <taxon>Pseudomonadati</taxon>
        <taxon>Bacteroidota</taxon>
        <taxon>Chitinophagia</taxon>
        <taxon>Chitinophagales</taxon>
        <taxon>Chitinophagaceae</taxon>
        <taxon>Pseudobacter</taxon>
    </lineage>
</organism>
<dbReference type="InterPro" id="IPR034660">
    <property type="entry name" value="DinB/YfiT-like"/>
</dbReference>
<dbReference type="InterPro" id="IPR011466">
    <property type="entry name" value="DUF1572"/>
</dbReference>
<name>A0AAJ6BF89_9BACT</name>
<dbReference type="Gene3D" id="1.20.120.450">
    <property type="entry name" value="dinb family like domain"/>
    <property type="match status" value="1"/>
</dbReference>